<protein>
    <submittedName>
        <fullName evidence="1">Uncharacterized protein</fullName>
    </submittedName>
</protein>
<accession>A0A396GWY8</accession>
<gene>
    <name evidence="1" type="ORF">MtrunA17_Chr7g0225651</name>
</gene>
<dbReference type="AlphaFoldDB" id="A0A396GWY8"/>
<reference evidence="2" key="1">
    <citation type="journal article" date="2018" name="Nat. Plants">
        <title>Whole-genome landscape of Medicago truncatula symbiotic genes.</title>
        <authorList>
            <person name="Pecrix Y."/>
            <person name="Staton S.E."/>
            <person name="Sallet E."/>
            <person name="Lelandais-Briere C."/>
            <person name="Moreau S."/>
            <person name="Carrere S."/>
            <person name="Blein T."/>
            <person name="Jardinaud M.F."/>
            <person name="Latrasse D."/>
            <person name="Zouine M."/>
            <person name="Zahm M."/>
            <person name="Kreplak J."/>
            <person name="Mayjonade B."/>
            <person name="Satge C."/>
            <person name="Perez M."/>
            <person name="Cauet S."/>
            <person name="Marande W."/>
            <person name="Chantry-Darmon C."/>
            <person name="Lopez-Roques C."/>
            <person name="Bouchez O."/>
            <person name="Berard A."/>
            <person name="Debelle F."/>
            <person name="Munos S."/>
            <person name="Bendahmane A."/>
            <person name="Berges H."/>
            <person name="Niebel A."/>
            <person name="Buitink J."/>
            <person name="Frugier F."/>
            <person name="Benhamed M."/>
            <person name="Crespi M."/>
            <person name="Gouzy J."/>
            <person name="Gamas P."/>
        </authorList>
    </citation>
    <scope>NUCLEOTIDE SEQUENCE [LARGE SCALE GENOMIC DNA]</scope>
    <source>
        <strain evidence="2">cv. Jemalong A17</strain>
    </source>
</reference>
<sequence length="45" mass="5014">MVFQLLAPYRLAPFVSIGCAPTSHIYSHRLSAFQVLQRNGHVADT</sequence>
<dbReference type="Proteomes" id="UP000265566">
    <property type="component" value="Chromosome 7"/>
</dbReference>
<proteinExistence type="predicted"/>
<organism evidence="1 2">
    <name type="scientific">Medicago truncatula</name>
    <name type="common">Barrel medic</name>
    <name type="synonym">Medicago tribuloides</name>
    <dbReference type="NCBI Taxonomy" id="3880"/>
    <lineage>
        <taxon>Eukaryota</taxon>
        <taxon>Viridiplantae</taxon>
        <taxon>Streptophyta</taxon>
        <taxon>Embryophyta</taxon>
        <taxon>Tracheophyta</taxon>
        <taxon>Spermatophyta</taxon>
        <taxon>Magnoliopsida</taxon>
        <taxon>eudicotyledons</taxon>
        <taxon>Gunneridae</taxon>
        <taxon>Pentapetalae</taxon>
        <taxon>rosids</taxon>
        <taxon>fabids</taxon>
        <taxon>Fabales</taxon>
        <taxon>Fabaceae</taxon>
        <taxon>Papilionoideae</taxon>
        <taxon>50 kb inversion clade</taxon>
        <taxon>NPAAA clade</taxon>
        <taxon>Hologalegina</taxon>
        <taxon>IRL clade</taxon>
        <taxon>Trifolieae</taxon>
        <taxon>Medicago</taxon>
    </lineage>
</organism>
<comment type="caution">
    <text evidence="1">The sequence shown here is derived from an EMBL/GenBank/DDBJ whole genome shotgun (WGS) entry which is preliminary data.</text>
</comment>
<evidence type="ECO:0000313" key="2">
    <source>
        <dbReference type="Proteomes" id="UP000265566"/>
    </source>
</evidence>
<name>A0A396GWY8_MEDTR</name>
<evidence type="ECO:0000313" key="1">
    <source>
        <dbReference type="EMBL" id="RHN45013.1"/>
    </source>
</evidence>
<dbReference type="Gramene" id="rna39206">
    <property type="protein sequence ID" value="RHN45013.1"/>
    <property type="gene ID" value="gene39206"/>
</dbReference>
<dbReference type="EMBL" id="PSQE01000007">
    <property type="protein sequence ID" value="RHN45013.1"/>
    <property type="molecule type" value="Genomic_DNA"/>
</dbReference>